<dbReference type="OrthoDB" id="62853at2759"/>
<dbReference type="Gene3D" id="1.20.930.10">
    <property type="entry name" value="Conserved domain common to transcription factors TFIIS, elongin A, CRSP70"/>
    <property type="match status" value="1"/>
</dbReference>
<accession>A0A067SH51</accession>
<reference evidence="4" key="1">
    <citation type="journal article" date="2014" name="Proc. Natl. Acad. Sci. U.S.A.">
        <title>Extensive sampling of basidiomycete genomes demonstrates inadequacy of the white-rot/brown-rot paradigm for wood decay fungi.</title>
        <authorList>
            <person name="Riley R."/>
            <person name="Salamov A.A."/>
            <person name="Brown D.W."/>
            <person name="Nagy L.G."/>
            <person name="Floudas D."/>
            <person name="Held B.W."/>
            <person name="Levasseur A."/>
            <person name="Lombard V."/>
            <person name="Morin E."/>
            <person name="Otillar R."/>
            <person name="Lindquist E.A."/>
            <person name="Sun H."/>
            <person name="LaButti K.M."/>
            <person name="Schmutz J."/>
            <person name="Jabbour D."/>
            <person name="Luo H."/>
            <person name="Baker S.E."/>
            <person name="Pisabarro A.G."/>
            <person name="Walton J.D."/>
            <person name="Blanchette R.A."/>
            <person name="Henrissat B."/>
            <person name="Martin F."/>
            <person name="Cullen D."/>
            <person name="Hibbett D.S."/>
            <person name="Grigoriev I.V."/>
        </authorList>
    </citation>
    <scope>NUCLEOTIDE SEQUENCE [LARGE SCALE GENOMIC DNA]</scope>
    <source>
        <strain evidence="4">CBS 339.88</strain>
    </source>
</reference>
<protein>
    <recommendedName>
        <fullName evidence="2">PWWP domain-containing protein</fullName>
    </recommendedName>
</protein>
<dbReference type="HOGENOM" id="CLU_043161_0_0_1"/>
<feature type="region of interest" description="Disordered" evidence="1">
    <location>
        <begin position="124"/>
        <end position="260"/>
    </location>
</feature>
<feature type="domain" description="PWWP" evidence="2">
    <location>
        <begin position="17"/>
        <end position="82"/>
    </location>
</feature>
<keyword evidence="4" id="KW-1185">Reference proteome</keyword>
<feature type="compositionally biased region" description="Basic residues" evidence="1">
    <location>
        <begin position="167"/>
        <end position="176"/>
    </location>
</feature>
<dbReference type="PROSITE" id="PS50812">
    <property type="entry name" value="PWWP"/>
    <property type="match status" value="1"/>
</dbReference>
<feature type="compositionally biased region" description="Acidic residues" evidence="1">
    <location>
        <begin position="205"/>
        <end position="222"/>
    </location>
</feature>
<dbReference type="InterPro" id="IPR000313">
    <property type="entry name" value="PWWP_dom"/>
</dbReference>
<dbReference type="STRING" id="685588.A0A067SH51"/>
<sequence>MSKKVTKTVKEFRQYELGDPVLGKVRGYPPWPGVVVDPSDAPPAVLHEQPPNKKATFYCILFFPMGDYAWLHSKDLSSLKRHEIEGFLADETKKRNGELREGYRIALDPQPWMTNRTQLVQAAQLAEEDAQVDQLESEKEEDEEDSSKKAKTTSKKRKRESAEPTKAPKKAPKPKKSSAEPTKKKAASTAGRPKKNGAKSKAMVESEDEGDAAEAEEEDEDAGPSKRKPSPPAAKKLKRDKDDDGDDAKSDDPQSIKVRDWRHKLQKTFLSNKALPKAEAMPEIDQLFTTVEVYNDMTIEQLQFSKIGKVMRHIAALSDDKVPPRDEEFKFRARAKALVDKWHQILNANKAANGSPTTSVVGGQANGKAKHPAGGAAAAAAKKDAEEVTQATKNIDLNGEGESPADAAGDADQDAPAEADTSMLGDVTMSEADA</sequence>
<dbReference type="Pfam" id="PF00855">
    <property type="entry name" value="PWWP"/>
    <property type="match status" value="1"/>
</dbReference>
<dbReference type="InterPro" id="IPR017923">
    <property type="entry name" value="TFIIS_N"/>
</dbReference>
<evidence type="ECO:0000256" key="1">
    <source>
        <dbReference type="SAM" id="MobiDB-lite"/>
    </source>
</evidence>
<organism evidence="3 4">
    <name type="scientific">Galerina marginata (strain CBS 339.88)</name>
    <dbReference type="NCBI Taxonomy" id="685588"/>
    <lineage>
        <taxon>Eukaryota</taxon>
        <taxon>Fungi</taxon>
        <taxon>Dikarya</taxon>
        <taxon>Basidiomycota</taxon>
        <taxon>Agaricomycotina</taxon>
        <taxon>Agaricomycetes</taxon>
        <taxon>Agaricomycetidae</taxon>
        <taxon>Agaricales</taxon>
        <taxon>Agaricineae</taxon>
        <taxon>Strophariaceae</taxon>
        <taxon>Galerina</taxon>
    </lineage>
</organism>
<dbReference type="SUPFAM" id="SSF47676">
    <property type="entry name" value="Conserved domain common to transcription factors TFIIS, elongin A, CRSP70"/>
    <property type="match status" value="1"/>
</dbReference>
<evidence type="ECO:0000313" key="3">
    <source>
        <dbReference type="EMBL" id="KDR67039.1"/>
    </source>
</evidence>
<evidence type="ECO:0000313" key="4">
    <source>
        <dbReference type="Proteomes" id="UP000027222"/>
    </source>
</evidence>
<feature type="region of interest" description="Disordered" evidence="1">
    <location>
        <begin position="354"/>
        <end position="434"/>
    </location>
</feature>
<dbReference type="Pfam" id="PF08711">
    <property type="entry name" value="Med26"/>
    <property type="match status" value="1"/>
</dbReference>
<gene>
    <name evidence="3" type="ORF">GALMADRAFT_216707</name>
</gene>
<dbReference type="EMBL" id="KL142418">
    <property type="protein sequence ID" value="KDR67039.1"/>
    <property type="molecule type" value="Genomic_DNA"/>
</dbReference>
<feature type="compositionally biased region" description="Basic and acidic residues" evidence="1">
    <location>
        <begin position="239"/>
        <end position="259"/>
    </location>
</feature>
<name>A0A067SH51_GALM3</name>
<feature type="compositionally biased region" description="Basic residues" evidence="1">
    <location>
        <begin position="149"/>
        <end position="159"/>
    </location>
</feature>
<evidence type="ECO:0000259" key="2">
    <source>
        <dbReference type="PROSITE" id="PS50812"/>
    </source>
</evidence>
<dbReference type="SMART" id="SM00293">
    <property type="entry name" value="PWWP"/>
    <property type="match status" value="1"/>
</dbReference>
<proteinExistence type="predicted"/>
<dbReference type="Gene3D" id="2.30.30.140">
    <property type="match status" value="1"/>
</dbReference>
<dbReference type="SUPFAM" id="SSF63748">
    <property type="entry name" value="Tudor/PWWP/MBT"/>
    <property type="match status" value="1"/>
</dbReference>
<dbReference type="Proteomes" id="UP000027222">
    <property type="component" value="Unassembled WGS sequence"/>
</dbReference>
<dbReference type="AlphaFoldDB" id="A0A067SH51"/>
<dbReference type="InterPro" id="IPR035441">
    <property type="entry name" value="TFIIS/LEDGF_dom_sf"/>
</dbReference>